<protein>
    <submittedName>
        <fullName evidence="3">Glyoxylase, beta-lactamase superfamily II</fullName>
    </submittedName>
</protein>
<proteinExistence type="inferred from homology"/>
<evidence type="ECO:0000259" key="2">
    <source>
        <dbReference type="SMART" id="SM00849"/>
    </source>
</evidence>
<gene>
    <name evidence="3" type="ORF">SAMN06265374_3381</name>
</gene>
<comment type="caution">
    <text evidence="3">The sequence shown here is derived from an EMBL/GenBank/DDBJ whole genome shotgun (WGS) entry which is preliminary data.</text>
</comment>
<dbReference type="Gene3D" id="3.60.15.10">
    <property type="entry name" value="Ribonuclease Z/Hydroxyacylglutathione hydrolase-like"/>
    <property type="match status" value="1"/>
</dbReference>
<dbReference type="PANTHER" id="PTHR42951">
    <property type="entry name" value="METALLO-BETA-LACTAMASE DOMAIN-CONTAINING"/>
    <property type="match status" value="1"/>
</dbReference>
<name>A0ABY1PC15_9HYPH</name>
<reference evidence="3 4" key="1">
    <citation type="submission" date="2017-05" db="EMBL/GenBank/DDBJ databases">
        <authorList>
            <person name="Varghese N."/>
            <person name="Submissions S."/>
        </authorList>
    </citation>
    <scope>NUCLEOTIDE SEQUENCE [LARGE SCALE GENOMIC DNA]</scope>
    <source>
        <strain evidence="3 4">DSM 15949</strain>
    </source>
</reference>
<feature type="domain" description="Metallo-beta-lactamase" evidence="2">
    <location>
        <begin position="26"/>
        <end position="211"/>
    </location>
</feature>
<dbReference type="SUPFAM" id="SSF56281">
    <property type="entry name" value="Metallo-hydrolase/oxidoreductase"/>
    <property type="match status" value="1"/>
</dbReference>
<dbReference type="InterPro" id="IPR050855">
    <property type="entry name" value="NDM-1-like"/>
</dbReference>
<dbReference type="SMART" id="SM00849">
    <property type="entry name" value="Lactamase_B"/>
    <property type="match status" value="1"/>
</dbReference>
<dbReference type="Proteomes" id="UP001157914">
    <property type="component" value="Unassembled WGS sequence"/>
</dbReference>
<dbReference type="InterPro" id="IPR036866">
    <property type="entry name" value="RibonucZ/Hydroxyglut_hydro"/>
</dbReference>
<evidence type="ECO:0000313" key="4">
    <source>
        <dbReference type="Proteomes" id="UP001157914"/>
    </source>
</evidence>
<keyword evidence="4" id="KW-1185">Reference proteome</keyword>
<accession>A0ABY1PC15</accession>
<dbReference type="Pfam" id="PF00753">
    <property type="entry name" value="Lactamase_B"/>
    <property type="match status" value="1"/>
</dbReference>
<evidence type="ECO:0000256" key="1">
    <source>
        <dbReference type="ARBA" id="ARBA00005250"/>
    </source>
</evidence>
<dbReference type="InterPro" id="IPR001279">
    <property type="entry name" value="Metallo-B-lactamas"/>
</dbReference>
<dbReference type="RefSeq" id="WP_283404592.1">
    <property type="nucleotide sequence ID" value="NZ_BAAAEA010000004.1"/>
</dbReference>
<sequence length="295" mass="32700">MAVNDLELVTYEGLDERIVIIRAGDEVDSVFVQTERFNVLVDTLGTPAQCAQAQKLLSDRLQGRPLIAINSHMDWDHFWGNAGLPPQTPIIAHKAALERLNGLKIEQELADKQTEEARFADVKVVPPTQTFSGGSMLLHGGDLTLELIHTPGHTPDHISVWIPELRTCLAVDAVEDPIPEVWSQSPEDLKNLCASLKKIRGLKARFVVLAHGQTANPEVLEKNIQYFENLQDATTTMRSGEPVQEALHEQPGFRLEDLTSLPADMSVDTAAFYRQFHKSKLDAALAARNSDIVFV</sequence>
<organism evidence="3 4">
    <name type="scientific">Roseibium denhamense</name>
    <dbReference type="NCBI Taxonomy" id="76305"/>
    <lineage>
        <taxon>Bacteria</taxon>
        <taxon>Pseudomonadati</taxon>
        <taxon>Pseudomonadota</taxon>
        <taxon>Alphaproteobacteria</taxon>
        <taxon>Hyphomicrobiales</taxon>
        <taxon>Stappiaceae</taxon>
        <taxon>Roseibium</taxon>
    </lineage>
</organism>
<comment type="similarity">
    <text evidence="1">Belongs to the metallo-beta-lactamase superfamily. Class-B beta-lactamase family.</text>
</comment>
<dbReference type="PANTHER" id="PTHR42951:SF4">
    <property type="entry name" value="ACYL-COENZYME A THIOESTERASE MBLAC2"/>
    <property type="match status" value="1"/>
</dbReference>
<dbReference type="EMBL" id="FXTT01000004">
    <property type="protein sequence ID" value="SMP31136.1"/>
    <property type="molecule type" value="Genomic_DNA"/>
</dbReference>
<evidence type="ECO:0000313" key="3">
    <source>
        <dbReference type="EMBL" id="SMP31136.1"/>
    </source>
</evidence>